<evidence type="ECO:0008006" key="3">
    <source>
        <dbReference type="Google" id="ProtNLM"/>
    </source>
</evidence>
<dbReference type="RefSeq" id="WP_130505083.1">
    <property type="nucleotide sequence ID" value="NZ_SHLC01000001.1"/>
</dbReference>
<reference evidence="1 2" key="1">
    <citation type="submission" date="2019-02" db="EMBL/GenBank/DDBJ databases">
        <title>Sequencing the genomes of 1000 actinobacteria strains.</title>
        <authorList>
            <person name="Klenk H.-P."/>
        </authorList>
    </citation>
    <scope>NUCLEOTIDE SEQUENCE [LARGE SCALE GENOMIC DNA]</scope>
    <source>
        <strain evidence="1 2">DSM 18319</strain>
    </source>
</reference>
<evidence type="ECO:0000313" key="1">
    <source>
        <dbReference type="EMBL" id="RZU64611.1"/>
    </source>
</evidence>
<dbReference type="EMBL" id="SHLC01000001">
    <property type="protein sequence ID" value="RZU64611.1"/>
    <property type="molecule type" value="Genomic_DNA"/>
</dbReference>
<evidence type="ECO:0000313" key="2">
    <source>
        <dbReference type="Proteomes" id="UP000291483"/>
    </source>
</evidence>
<keyword evidence="2" id="KW-1185">Reference proteome</keyword>
<organism evidence="1 2">
    <name type="scientific">Microterricola gilva</name>
    <dbReference type="NCBI Taxonomy" id="393267"/>
    <lineage>
        <taxon>Bacteria</taxon>
        <taxon>Bacillati</taxon>
        <taxon>Actinomycetota</taxon>
        <taxon>Actinomycetes</taxon>
        <taxon>Micrococcales</taxon>
        <taxon>Microbacteriaceae</taxon>
        <taxon>Microterricola</taxon>
    </lineage>
</organism>
<proteinExistence type="predicted"/>
<dbReference type="Proteomes" id="UP000291483">
    <property type="component" value="Unassembled WGS sequence"/>
</dbReference>
<sequence length="280" mass="29262">MANGDAAAAAGMDVVPGASDRRQGYDEINKTRDYIADRTSAVTPIAKGGTGAITAAAARTALDVPKKGDVPTSAAFTSLSNAVGTKVGKLGNDIIELDWDVDGLIMLINGFTQGKIVTTGRPQGFYRNGEALNTGGNGLASPGARGQTITTNYASIYADGSGVFGIPGSTRAMKKDLTEWSHEDAARFLELVSAYHGRYLTDFDDSPIRPFMIVDEFEDAGFEQFVVYDADGIGQGLHYELVTVALLAVAKLHAAQLADIDGRVTALEGISAAGGDHELG</sequence>
<name>A0A4Q8AKP4_9MICO</name>
<dbReference type="OrthoDB" id="5006982at2"/>
<gene>
    <name evidence="1" type="ORF">EV379_0914</name>
</gene>
<accession>A0A4Q8AKP4</accession>
<comment type="caution">
    <text evidence="1">The sequence shown here is derived from an EMBL/GenBank/DDBJ whole genome shotgun (WGS) entry which is preliminary data.</text>
</comment>
<dbReference type="AlphaFoldDB" id="A0A4Q8AKP4"/>
<protein>
    <recommendedName>
        <fullName evidence="3">Peptidase S74 domain-containing protein</fullName>
    </recommendedName>
</protein>